<dbReference type="OrthoDB" id="1425245at2"/>
<dbReference type="Pfam" id="PF18734">
    <property type="entry name" value="HEPN_AbiU2"/>
    <property type="match status" value="1"/>
</dbReference>
<reference evidence="3" key="1">
    <citation type="submission" date="2016-10" db="EMBL/GenBank/DDBJ databases">
        <authorList>
            <person name="Varghese N."/>
            <person name="Submissions S."/>
        </authorList>
    </citation>
    <scope>NUCLEOTIDE SEQUENCE [LARGE SCALE GENOMIC DNA]</scope>
    <source>
        <strain evidence="3">DSM 3695</strain>
    </source>
</reference>
<name>A0A1I0PRJ2_9BACT</name>
<dbReference type="InterPro" id="IPR040704">
    <property type="entry name" value="HEPN_AbiU2"/>
</dbReference>
<evidence type="ECO:0000313" key="2">
    <source>
        <dbReference type="EMBL" id="SEW16986.1"/>
    </source>
</evidence>
<feature type="domain" description="HEPN AbiU2-like" evidence="1">
    <location>
        <begin position="13"/>
        <end position="172"/>
    </location>
</feature>
<dbReference type="RefSeq" id="WP_089891197.1">
    <property type="nucleotide sequence ID" value="NZ_FOJG01000001.1"/>
</dbReference>
<evidence type="ECO:0000313" key="3">
    <source>
        <dbReference type="Proteomes" id="UP000199310"/>
    </source>
</evidence>
<dbReference type="Proteomes" id="UP000199310">
    <property type="component" value="Unassembled WGS sequence"/>
</dbReference>
<dbReference type="EMBL" id="FOJG01000001">
    <property type="protein sequence ID" value="SEW16986.1"/>
    <property type="molecule type" value="Genomic_DNA"/>
</dbReference>
<protein>
    <recommendedName>
        <fullName evidence="1">HEPN AbiU2-like domain-containing protein</fullName>
    </recommendedName>
</protein>
<sequence length="214" mass="25653">MTNQPTPQEVLRDKVSEYWKIVYQCRQHYLYCLRLHKPKDELEAKYLAVDRFMNNTRHLYWRVLIIEIAKLYSTSRNDYYNIQNFTNQFKADQIFGWVQVNHETLQEWQSFLDTNQMLLQTIRGLRNRFYGHTDTPAQKAEVEYDDLTIEQIEPLIAFAEQLLKVIYLSAFDSDVSLRVEYHEGDFDFISILAKEKQNRIKEILGPRFTIEGEP</sequence>
<evidence type="ECO:0000259" key="1">
    <source>
        <dbReference type="Pfam" id="PF18734"/>
    </source>
</evidence>
<dbReference type="AlphaFoldDB" id="A0A1I0PRJ2"/>
<keyword evidence="3" id="KW-1185">Reference proteome</keyword>
<proteinExistence type="predicted"/>
<organism evidence="2 3">
    <name type="scientific">Chitinophaga arvensicola</name>
    <dbReference type="NCBI Taxonomy" id="29529"/>
    <lineage>
        <taxon>Bacteria</taxon>
        <taxon>Pseudomonadati</taxon>
        <taxon>Bacteroidota</taxon>
        <taxon>Chitinophagia</taxon>
        <taxon>Chitinophagales</taxon>
        <taxon>Chitinophagaceae</taxon>
        <taxon>Chitinophaga</taxon>
    </lineage>
</organism>
<accession>A0A1I0PRJ2</accession>
<gene>
    <name evidence="2" type="ORF">SAMN04488122_0932</name>
</gene>